<keyword evidence="1" id="KW-1133">Transmembrane helix</keyword>
<gene>
    <name evidence="3" type="ORF">F4Y08_07340</name>
</gene>
<sequence length="442" mass="50800">MRMPHSRSFLLGLAAWLLLWIVPAAVAAQDPERRTELVYGVNAYIGGRYEGDFYPRSVDTIYLVADAVSVVSSRHTEVYYWPITNREVADWARLNEPVEGVLEIRRRGRLVAGLEATDYVVQYPEGQDLSAAVVYLGEEAHRQWDHFDESRREFRDRVSAYYNDLVTYRRDLDDRIEAGTLEGEPDPPPMEPEPFLYSSTEVNRGFPVALPAGNYTIQVRTADGEVQPGSRRRLKVFEPLSKGVAMWAIPHDRYTFPEKSDDEGEVLYLRRGTIVYLQPHAQEEYRDIHLTRLLDPQDTSGRPDLYQWLQTDEIEDGVLVVTRGQRVVGRIERGSYAVRQITGAALGYEIHDQATTDLERLRERRPDFQGYPVDTRELPASFSVHLEDADGKPVPGSRRRIRVVRSDSEPWLAILPYVPMILALVFAGSRRRRFVRLPRDQE</sequence>
<feature type="transmembrane region" description="Helical" evidence="1">
    <location>
        <begin position="411"/>
        <end position="429"/>
    </location>
</feature>
<accession>A0A6B1DR62</accession>
<feature type="signal peptide" evidence="2">
    <location>
        <begin position="1"/>
        <end position="27"/>
    </location>
</feature>
<keyword evidence="1" id="KW-0472">Membrane</keyword>
<evidence type="ECO:0000313" key="3">
    <source>
        <dbReference type="EMBL" id="MYD90140.1"/>
    </source>
</evidence>
<keyword evidence="2" id="KW-0732">Signal</keyword>
<evidence type="ECO:0008006" key="4">
    <source>
        <dbReference type="Google" id="ProtNLM"/>
    </source>
</evidence>
<protein>
    <recommendedName>
        <fullName evidence="4">DUF3068 domain-containing protein</fullName>
    </recommendedName>
</protein>
<comment type="caution">
    <text evidence="3">The sequence shown here is derived from an EMBL/GenBank/DDBJ whole genome shotgun (WGS) entry which is preliminary data.</text>
</comment>
<reference evidence="3" key="1">
    <citation type="submission" date="2019-09" db="EMBL/GenBank/DDBJ databases">
        <title>Characterisation of the sponge microbiome using genome-centric metagenomics.</title>
        <authorList>
            <person name="Engelberts J.P."/>
            <person name="Robbins S.J."/>
            <person name="De Goeij J.M."/>
            <person name="Aranda M."/>
            <person name="Bell S.C."/>
            <person name="Webster N.S."/>
        </authorList>
    </citation>
    <scope>NUCLEOTIDE SEQUENCE</scope>
    <source>
        <strain evidence="3">SB0662_bin_9</strain>
    </source>
</reference>
<dbReference type="AlphaFoldDB" id="A0A6B1DR62"/>
<organism evidence="3">
    <name type="scientific">Caldilineaceae bacterium SB0662_bin_9</name>
    <dbReference type="NCBI Taxonomy" id="2605258"/>
    <lineage>
        <taxon>Bacteria</taxon>
        <taxon>Bacillati</taxon>
        <taxon>Chloroflexota</taxon>
        <taxon>Caldilineae</taxon>
        <taxon>Caldilineales</taxon>
        <taxon>Caldilineaceae</taxon>
    </lineage>
</organism>
<name>A0A6B1DR62_9CHLR</name>
<feature type="chain" id="PRO_5025396014" description="DUF3068 domain-containing protein" evidence="2">
    <location>
        <begin position="28"/>
        <end position="442"/>
    </location>
</feature>
<proteinExistence type="predicted"/>
<evidence type="ECO:0000256" key="1">
    <source>
        <dbReference type="SAM" id="Phobius"/>
    </source>
</evidence>
<keyword evidence="1" id="KW-0812">Transmembrane</keyword>
<dbReference type="EMBL" id="VXPY01000050">
    <property type="protein sequence ID" value="MYD90140.1"/>
    <property type="molecule type" value="Genomic_DNA"/>
</dbReference>
<evidence type="ECO:0000256" key="2">
    <source>
        <dbReference type="SAM" id="SignalP"/>
    </source>
</evidence>